<dbReference type="OrthoDB" id="3937014at2759"/>
<keyword evidence="2" id="KW-1185">Reference proteome</keyword>
<accession>A0A9P4K994</accession>
<sequence length="425" mass="48595">MADAVGTVFNIAALLKKAYDLYEDCKKAPEEIRLAIDHIHALTIVLEGVRSDLIGNHRSYVHQTNDVAKSQKMKLRLHIMHCDRALNRMDKLLKKFHSFTHVSAWKKFRWSMEGKKEIADAKEDVVMATISLDLFLSHQGLSVIWKLENMMEVIMQKFDGLEELKLSNGGMRGRSLSMAGRTVVLSLVITRWLKILRRYRRKNMSPGSKSKHPAPASKLTKVVARVHSGFGANKKRDIIMQSYANNIAKASSVPIDHTPRERIPSPDFYYISRRDTTSDPPNLLRRSSSMNRLMDKVNAARSQKPKEILRCWRVGLGTVAGMMKTGPQFKPHLRGQMQLRKLANVLHEASECEIDRPKHEQRGLNEKDKRVRLLLKSKNDKEKRDRTRMSWSLVAARVMARDPGKTGMVSVEKAMVILARRSDRS</sequence>
<comment type="caution">
    <text evidence="1">The sequence shown here is derived from an EMBL/GenBank/DDBJ whole genome shotgun (WGS) entry which is preliminary data.</text>
</comment>
<dbReference type="Proteomes" id="UP000800093">
    <property type="component" value="Unassembled WGS sequence"/>
</dbReference>
<evidence type="ECO:0000313" key="1">
    <source>
        <dbReference type="EMBL" id="KAF2264952.1"/>
    </source>
</evidence>
<dbReference type="AlphaFoldDB" id="A0A9P4K994"/>
<organism evidence="1 2">
    <name type="scientific">Lojkania enalia</name>
    <dbReference type="NCBI Taxonomy" id="147567"/>
    <lineage>
        <taxon>Eukaryota</taxon>
        <taxon>Fungi</taxon>
        <taxon>Dikarya</taxon>
        <taxon>Ascomycota</taxon>
        <taxon>Pezizomycotina</taxon>
        <taxon>Dothideomycetes</taxon>
        <taxon>Pleosporomycetidae</taxon>
        <taxon>Pleosporales</taxon>
        <taxon>Pleosporales incertae sedis</taxon>
        <taxon>Lojkania</taxon>
    </lineage>
</organism>
<name>A0A9P4K994_9PLEO</name>
<reference evidence="2" key="1">
    <citation type="journal article" date="2020" name="Stud. Mycol.">
        <title>101 Dothideomycetes genomes: A test case for predicting lifestyles and emergence of pathogens.</title>
        <authorList>
            <person name="Haridas S."/>
            <person name="Albert R."/>
            <person name="Binder M."/>
            <person name="Bloem J."/>
            <person name="LaButti K."/>
            <person name="Salamov A."/>
            <person name="Andreopoulos B."/>
            <person name="Baker S."/>
            <person name="Barry K."/>
            <person name="Bills G."/>
            <person name="Bluhm B."/>
            <person name="Cannon C."/>
            <person name="Castanera R."/>
            <person name="Culley D."/>
            <person name="Daum C."/>
            <person name="Ezra D."/>
            <person name="Gonzalez J."/>
            <person name="Henrissat B."/>
            <person name="Kuo A."/>
            <person name="Liang C."/>
            <person name="Lipzen A."/>
            <person name="Lutzoni F."/>
            <person name="Magnuson J."/>
            <person name="Mondo S."/>
            <person name="Nolan M."/>
            <person name="Ohm R."/>
            <person name="Pangilinan J."/>
            <person name="Park H.-J."/>
            <person name="Ramirez L."/>
            <person name="Alfaro M."/>
            <person name="Sun H."/>
            <person name="Tritt A."/>
            <person name="Yoshinaga Y."/>
            <person name="Zwiers L.-H."/>
            <person name="Turgeon B."/>
            <person name="Goodwin S."/>
            <person name="Spatafora J."/>
            <person name="Crous P."/>
            <person name="Grigoriev I."/>
        </authorList>
    </citation>
    <scope>NUCLEOTIDE SEQUENCE [LARGE SCALE GENOMIC DNA]</scope>
    <source>
        <strain evidence="2">CBS 304.66</strain>
    </source>
</reference>
<protein>
    <recommendedName>
        <fullName evidence="3">Fungal N-terminal domain-containing protein</fullName>
    </recommendedName>
</protein>
<gene>
    <name evidence="1" type="ORF">CC78DRAFT_532815</name>
</gene>
<proteinExistence type="predicted"/>
<evidence type="ECO:0000313" key="2">
    <source>
        <dbReference type="Proteomes" id="UP000800093"/>
    </source>
</evidence>
<dbReference type="EMBL" id="ML986612">
    <property type="protein sequence ID" value="KAF2264952.1"/>
    <property type="molecule type" value="Genomic_DNA"/>
</dbReference>
<evidence type="ECO:0008006" key="3">
    <source>
        <dbReference type="Google" id="ProtNLM"/>
    </source>
</evidence>